<protein>
    <submittedName>
        <fullName evidence="3">TIM-barrel fold metal-dependent hydrolase</fullName>
    </submittedName>
</protein>
<organism evidence="3 4">
    <name type="scientific">Kaistia geumhonensis</name>
    <dbReference type="NCBI Taxonomy" id="410839"/>
    <lineage>
        <taxon>Bacteria</taxon>
        <taxon>Pseudomonadati</taxon>
        <taxon>Pseudomonadota</taxon>
        <taxon>Alphaproteobacteria</taxon>
        <taxon>Hyphomicrobiales</taxon>
        <taxon>Kaistiaceae</taxon>
        <taxon>Kaistia</taxon>
    </lineage>
</organism>
<dbReference type="Pfam" id="PF04909">
    <property type="entry name" value="Amidohydro_2"/>
    <property type="match status" value="1"/>
</dbReference>
<dbReference type="Proteomes" id="UP001223743">
    <property type="component" value="Unassembled WGS sequence"/>
</dbReference>
<proteinExistence type="inferred from homology"/>
<keyword evidence="3" id="KW-0378">Hydrolase</keyword>
<evidence type="ECO:0000313" key="3">
    <source>
        <dbReference type="EMBL" id="MDQ0515349.1"/>
    </source>
</evidence>
<dbReference type="InterPro" id="IPR032466">
    <property type="entry name" value="Metal_Hydrolase"/>
</dbReference>
<dbReference type="PANTHER" id="PTHR43569:SF1">
    <property type="entry name" value="BLL3371 PROTEIN"/>
    <property type="match status" value="1"/>
</dbReference>
<dbReference type="PANTHER" id="PTHR43569">
    <property type="entry name" value="AMIDOHYDROLASE"/>
    <property type="match status" value="1"/>
</dbReference>
<accession>A0ABU0M320</accession>
<dbReference type="InterPro" id="IPR052350">
    <property type="entry name" value="Metallo-dep_Lactonases"/>
</dbReference>
<dbReference type="GO" id="GO:0016787">
    <property type="term" value="F:hydrolase activity"/>
    <property type="evidence" value="ECO:0007669"/>
    <property type="project" value="UniProtKB-KW"/>
</dbReference>
<dbReference type="SUPFAM" id="SSF51556">
    <property type="entry name" value="Metallo-dependent hydrolases"/>
    <property type="match status" value="1"/>
</dbReference>
<keyword evidence="4" id="KW-1185">Reference proteome</keyword>
<evidence type="ECO:0000256" key="1">
    <source>
        <dbReference type="ARBA" id="ARBA00038310"/>
    </source>
</evidence>
<dbReference type="Gene3D" id="3.20.20.140">
    <property type="entry name" value="Metal-dependent hydrolases"/>
    <property type="match status" value="1"/>
</dbReference>
<dbReference type="RefSeq" id="WP_266281102.1">
    <property type="nucleotide sequence ID" value="NZ_JAPKNF010000001.1"/>
</dbReference>
<comment type="similarity">
    <text evidence="1">Belongs to the metallo-dependent hydrolases superfamily.</text>
</comment>
<name>A0ABU0M320_9HYPH</name>
<comment type="caution">
    <text evidence="3">The sequence shown here is derived from an EMBL/GenBank/DDBJ whole genome shotgun (WGS) entry which is preliminary data.</text>
</comment>
<evidence type="ECO:0000313" key="4">
    <source>
        <dbReference type="Proteomes" id="UP001223743"/>
    </source>
</evidence>
<sequence length="305" mass="33260">MASYSGPVVDAHHHLWQRGHATIPWLAGAGNEALADDMEPADYHAAADGLDVVATVWIEAVARDPLAEAEAAEELHRVDPRIATAIVAHAPLDAPDIAGRLDQLAAATPRLAGIRDIVAVRPGHPSFARAPDLMRRPAFAAGLAELARRGLVFDMMLEPWQMTDALELARRLPELQFVIEHAGSPDFASGDGTKLWREAMRSAAALPNIAVKISALHCRMPGWTDARLAEPIRELVDWFGPSRLAFASDFPVHDRTVPFARAFETFAEAVAHLSDDEQAQMFAGTARRLYLIQPFERLSPATTAR</sequence>
<reference evidence="3 4" key="1">
    <citation type="submission" date="2023-07" db="EMBL/GenBank/DDBJ databases">
        <title>Genomic Encyclopedia of Type Strains, Phase IV (KMG-IV): sequencing the most valuable type-strain genomes for metagenomic binning, comparative biology and taxonomic classification.</title>
        <authorList>
            <person name="Goeker M."/>
        </authorList>
    </citation>
    <scope>NUCLEOTIDE SEQUENCE [LARGE SCALE GENOMIC DNA]</scope>
    <source>
        <strain evidence="3 4">B1-1</strain>
    </source>
</reference>
<evidence type="ECO:0000259" key="2">
    <source>
        <dbReference type="Pfam" id="PF04909"/>
    </source>
</evidence>
<gene>
    <name evidence="3" type="ORF">QO015_000962</name>
</gene>
<dbReference type="InterPro" id="IPR006680">
    <property type="entry name" value="Amidohydro-rel"/>
</dbReference>
<dbReference type="EMBL" id="JAUSWJ010000001">
    <property type="protein sequence ID" value="MDQ0515349.1"/>
    <property type="molecule type" value="Genomic_DNA"/>
</dbReference>
<feature type="domain" description="Amidohydrolase-related" evidence="2">
    <location>
        <begin position="9"/>
        <end position="290"/>
    </location>
</feature>